<evidence type="ECO:0000259" key="7">
    <source>
        <dbReference type="Pfam" id="PF00155"/>
    </source>
</evidence>
<keyword evidence="6" id="KW-0028">Amino-acid biosynthesis</keyword>
<dbReference type="GO" id="GO:0000105">
    <property type="term" value="P:L-histidine biosynthetic process"/>
    <property type="evidence" value="ECO:0007669"/>
    <property type="project" value="UniProtKB-UniRule"/>
</dbReference>
<dbReference type="CDD" id="cd00609">
    <property type="entry name" value="AAT_like"/>
    <property type="match status" value="1"/>
</dbReference>
<dbReference type="Gene3D" id="3.90.1150.10">
    <property type="entry name" value="Aspartate Aminotransferase, domain 1"/>
    <property type="match status" value="1"/>
</dbReference>
<evidence type="ECO:0000256" key="5">
    <source>
        <dbReference type="ARBA" id="ARBA00022898"/>
    </source>
</evidence>
<evidence type="ECO:0000313" key="8">
    <source>
        <dbReference type="EMBL" id="KPV52304.1"/>
    </source>
</evidence>
<dbReference type="SUPFAM" id="SSF53383">
    <property type="entry name" value="PLP-dependent transferases"/>
    <property type="match status" value="1"/>
</dbReference>
<evidence type="ECO:0000256" key="1">
    <source>
        <dbReference type="ARBA" id="ARBA00001933"/>
    </source>
</evidence>
<feature type="modified residue" description="N6-(pyridoxal phosphate)lysine" evidence="6">
    <location>
        <position position="218"/>
    </location>
</feature>
<keyword evidence="9" id="KW-1185">Reference proteome</keyword>
<proteinExistence type="inferred from homology"/>
<name>A0A0P9D2Q8_9CHLR</name>
<evidence type="ECO:0000256" key="4">
    <source>
        <dbReference type="ARBA" id="ARBA00022679"/>
    </source>
</evidence>
<comment type="similarity">
    <text evidence="6">Belongs to the class-II pyridoxal-phosphate-dependent aminotransferase family. Histidinol-phosphate aminotransferase subfamily.</text>
</comment>
<evidence type="ECO:0000313" key="9">
    <source>
        <dbReference type="Proteomes" id="UP000050509"/>
    </source>
</evidence>
<dbReference type="EC" id="2.6.1.9" evidence="6"/>
<dbReference type="InterPro" id="IPR015422">
    <property type="entry name" value="PyrdxlP-dep_Trfase_small"/>
</dbReference>
<dbReference type="UniPathway" id="UPA00031">
    <property type="reaction ID" value="UER00012"/>
</dbReference>
<accession>A0A0P9D2Q8</accession>
<comment type="catalytic activity">
    <reaction evidence="6">
        <text>L-histidinol phosphate + 2-oxoglutarate = 3-(imidazol-4-yl)-2-oxopropyl phosphate + L-glutamate</text>
        <dbReference type="Rhea" id="RHEA:23744"/>
        <dbReference type="ChEBI" id="CHEBI:16810"/>
        <dbReference type="ChEBI" id="CHEBI:29985"/>
        <dbReference type="ChEBI" id="CHEBI:57766"/>
        <dbReference type="ChEBI" id="CHEBI:57980"/>
        <dbReference type="EC" id="2.6.1.9"/>
    </reaction>
</comment>
<dbReference type="GO" id="GO:0030170">
    <property type="term" value="F:pyridoxal phosphate binding"/>
    <property type="evidence" value="ECO:0007669"/>
    <property type="project" value="InterPro"/>
</dbReference>
<reference evidence="8 9" key="1">
    <citation type="submission" date="2015-09" db="EMBL/GenBank/DDBJ databases">
        <title>Draft genome sequence of Kouleothrix aurantiaca JCM 19913.</title>
        <authorList>
            <person name="Hemp J."/>
        </authorList>
    </citation>
    <scope>NUCLEOTIDE SEQUENCE [LARGE SCALE GENOMIC DNA]</scope>
    <source>
        <strain evidence="8 9">COM-B</strain>
    </source>
</reference>
<feature type="domain" description="Aminotransferase class I/classII large" evidence="7">
    <location>
        <begin position="26"/>
        <end position="345"/>
    </location>
</feature>
<comment type="caution">
    <text evidence="8">The sequence shown here is derived from an EMBL/GenBank/DDBJ whole genome shotgun (WGS) entry which is preliminary data.</text>
</comment>
<dbReference type="InterPro" id="IPR050106">
    <property type="entry name" value="HistidinolP_aminotransfase"/>
</dbReference>
<dbReference type="PANTHER" id="PTHR43643:SF3">
    <property type="entry name" value="HISTIDINOL-PHOSPHATE AMINOTRANSFERASE"/>
    <property type="match status" value="1"/>
</dbReference>
<dbReference type="InterPro" id="IPR015424">
    <property type="entry name" value="PyrdxlP-dep_Trfase"/>
</dbReference>
<dbReference type="HAMAP" id="MF_01023">
    <property type="entry name" value="HisC_aminotrans_2"/>
    <property type="match status" value="1"/>
</dbReference>
<dbReference type="InterPro" id="IPR004839">
    <property type="entry name" value="Aminotransferase_I/II_large"/>
</dbReference>
<keyword evidence="6" id="KW-0368">Histidine biosynthesis</keyword>
<dbReference type="InterPro" id="IPR005861">
    <property type="entry name" value="HisP_aminotrans"/>
</dbReference>
<comment type="cofactor">
    <cofactor evidence="1 6">
        <name>pyridoxal 5'-phosphate</name>
        <dbReference type="ChEBI" id="CHEBI:597326"/>
    </cofactor>
</comment>
<dbReference type="GO" id="GO:0004400">
    <property type="term" value="F:histidinol-phosphate transaminase activity"/>
    <property type="evidence" value="ECO:0007669"/>
    <property type="project" value="UniProtKB-UniRule"/>
</dbReference>
<dbReference type="EMBL" id="LJCR01000589">
    <property type="protein sequence ID" value="KPV52304.1"/>
    <property type="molecule type" value="Genomic_DNA"/>
</dbReference>
<dbReference type="Pfam" id="PF00155">
    <property type="entry name" value="Aminotran_1_2"/>
    <property type="match status" value="1"/>
</dbReference>
<keyword evidence="5 6" id="KW-0663">Pyridoxal phosphate</keyword>
<organism evidence="8 9">
    <name type="scientific">Kouleothrix aurantiaca</name>
    <dbReference type="NCBI Taxonomy" id="186479"/>
    <lineage>
        <taxon>Bacteria</taxon>
        <taxon>Bacillati</taxon>
        <taxon>Chloroflexota</taxon>
        <taxon>Chloroflexia</taxon>
        <taxon>Chloroflexales</taxon>
        <taxon>Roseiflexineae</taxon>
        <taxon>Roseiflexaceae</taxon>
        <taxon>Kouleothrix</taxon>
    </lineage>
</organism>
<dbReference type="Gene3D" id="3.40.640.10">
    <property type="entry name" value="Type I PLP-dependent aspartate aminotransferase-like (Major domain)"/>
    <property type="match status" value="1"/>
</dbReference>
<keyword evidence="3 6" id="KW-0032">Aminotransferase</keyword>
<dbReference type="NCBIfam" id="TIGR01141">
    <property type="entry name" value="hisC"/>
    <property type="match status" value="1"/>
</dbReference>
<dbReference type="PANTHER" id="PTHR43643">
    <property type="entry name" value="HISTIDINOL-PHOSPHATE AMINOTRANSFERASE 2"/>
    <property type="match status" value="1"/>
</dbReference>
<evidence type="ECO:0000256" key="2">
    <source>
        <dbReference type="ARBA" id="ARBA00011738"/>
    </source>
</evidence>
<comment type="subunit">
    <text evidence="2 6">Homodimer.</text>
</comment>
<evidence type="ECO:0000256" key="6">
    <source>
        <dbReference type="HAMAP-Rule" id="MF_01023"/>
    </source>
</evidence>
<protein>
    <recommendedName>
        <fullName evidence="6">Histidinol-phosphate aminotransferase</fullName>
        <ecNumber evidence="6">2.6.1.9</ecNumber>
    </recommendedName>
    <alternativeName>
        <fullName evidence="6">Imidazole acetol-phosphate transaminase</fullName>
    </alternativeName>
</protein>
<evidence type="ECO:0000256" key="3">
    <source>
        <dbReference type="ARBA" id="ARBA00022576"/>
    </source>
</evidence>
<dbReference type="InterPro" id="IPR015421">
    <property type="entry name" value="PyrdxlP-dep_Trfase_major"/>
</dbReference>
<keyword evidence="4 6" id="KW-0808">Transferase</keyword>
<gene>
    <name evidence="6" type="primary">hisC</name>
    <name evidence="8" type="ORF">SE17_16290</name>
</gene>
<dbReference type="AlphaFoldDB" id="A0A0P9D2Q8"/>
<sequence>MHFKPYIATLPPYKPPKLIRKQPAGVVKLSSNENPLGPSPRALAAIQAAAAQVHRYPDAGSAGLRDALASQFNLAPEMVLCTNGSDEMVFLLALAFLSEGDQAVMAHGSFISYFLRTIEMGGEAVRIPLRNFTHDLDAMADAITERTRLLFLCNPNNPTGTTNSADELRRLLERVPDDVLIVADEAYVEFVERGDYPDLLAELRAGRQNLIVLRTFAKIYGLAGLRLGYAFGHPDVMGYLERARPTFNVNALAQAAGLAALEDGEHVARSRAHANACRAQFMSELGALGLKPIPSNTNFIAVEVGDDMEITTALMDQGFTVTPLSGWGIPGHIRISFGTEAENVRFFIALRQVLAQ</sequence>
<dbReference type="Proteomes" id="UP000050509">
    <property type="component" value="Unassembled WGS sequence"/>
</dbReference>
<comment type="pathway">
    <text evidence="6">Amino-acid biosynthesis; L-histidine biosynthesis; L-histidine from 5-phospho-alpha-D-ribose 1-diphosphate: step 7/9.</text>
</comment>